<dbReference type="PANTHER" id="PTHR32379:SF1">
    <property type="entry name" value="GUANIDINOACETATE N-METHYLTRANSFERASE"/>
    <property type="match status" value="1"/>
</dbReference>
<evidence type="ECO:0000256" key="3">
    <source>
        <dbReference type="ARBA" id="ARBA00018778"/>
    </source>
</evidence>
<accession>A0ABR0LPS1</accession>
<dbReference type="InterPro" id="IPR051038">
    <property type="entry name" value="RMT2/GAMT_Mtase"/>
</dbReference>
<evidence type="ECO:0000313" key="13">
    <source>
        <dbReference type="Proteomes" id="UP001357485"/>
    </source>
</evidence>
<dbReference type="CDD" id="cd02440">
    <property type="entry name" value="AdoMet_MTases"/>
    <property type="match status" value="1"/>
</dbReference>
<comment type="caution">
    <text evidence="12">The sequence shown here is derived from an EMBL/GenBank/DDBJ whole genome shotgun (WGS) entry which is preliminary data.</text>
</comment>
<keyword evidence="4" id="KW-0963">Cytoplasm</keyword>
<proteinExistence type="predicted"/>
<evidence type="ECO:0000259" key="11">
    <source>
        <dbReference type="PROSITE" id="PS51559"/>
    </source>
</evidence>
<dbReference type="InterPro" id="IPR029063">
    <property type="entry name" value="SAM-dependent_MTases_sf"/>
</dbReference>
<name>A0ABR0LPS1_9PEZI</name>
<dbReference type="GO" id="GO:0019702">
    <property type="term" value="F:protein arginine N5-methyltransferase activity"/>
    <property type="evidence" value="ECO:0007669"/>
    <property type="project" value="UniProtKB-EC"/>
</dbReference>
<dbReference type="Proteomes" id="UP001357485">
    <property type="component" value="Unassembled WGS sequence"/>
</dbReference>
<sequence>MIVEAGVRAELLLNRLDGYALLGDADESDNGEDEEALDITEGDGEEVPELVDSQAHEIALEAPEDEGEDISAPITEPVLSNPDVNSADYLASGLIFTEDRLLDEDKNGVMMAWETNIMKRTADILTPCEGLRVLNIGHGMGIIDEFFRSKLPSSHHIVEAHPAVLQRMKEDGMYRRPGVTVHEGRWQDVLPKLVEQNVLFDAIYFDTFAEDYKALKEFFGEYVIGLLDPAGGENGEGGRFGFFNGLGADRQVCYDVYTKVVEMDLFDAGFDTEWEDIQIPNAQDPGQWEGVRRRYWVLDNYRLPTCRFLT</sequence>
<evidence type="ECO:0000256" key="1">
    <source>
        <dbReference type="ARBA" id="ARBA00004123"/>
    </source>
</evidence>
<keyword evidence="8" id="KW-0539">Nucleus</keyword>
<evidence type="ECO:0000256" key="2">
    <source>
        <dbReference type="ARBA" id="ARBA00004496"/>
    </source>
</evidence>
<dbReference type="PIRSF" id="PIRSF038148">
    <property type="entry name" value="Arginine_N-mtfrase-2"/>
    <property type="match status" value="1"/>
</dbReference>
<organism evidence="12 13">
    <name type="scientific">Cryomyces antarcticus</name>
    <dbReference type="NCBI Taxonomy" id="329879"/>
    <lineage>
        <taxon>Eukaryota</taxon>
        <taxon>Fungi</taxon>
        <taxon>Dikarya</taxon>
        <taxon>Ascomycota</taxon>
        <taxon>Pezizomycotina</taxon>
        <taxon>Dothideomycetes</taxon>
        <taxon>Dothideomycetes incertae sedis</taxon>
        <taxon>Cryomyces</taxon>
    </lineage>
</organism>
<comment type="subcellular location">
    <subcellularLocation>
        <location evidence="2">Cytoplasm</location>
    </subcellularLocation>
    <subcellularLocation>
        <location evidence="1">Nucleus</location>
    </subcellularLocation>
</comment>
<dbReference type="EMBL" id="JAVRRA010017136">
    <property type="protein sequence ID" value="KAK5200784.1"/>
    <property type="molecule type" value="Genomic_DNA"/>
</dbReference>
<keyword evidence="7" id="KW-0949">S-adenosyl-L-methionine</keyword>
<dbReference type="InterPro" id="IPR026480">
    <property type="entry name" value="RMT2_dom"/>
</dbReference>
<gene>
    <name evidence="12" type="primary">RMT2_1</name>
    <name evidence="12" type="ORF">LTR16_004924</name>
</gene>
<dbReference type="PANTHER" id="PTHR32379">
    <property type="entry name" value="GUANIDINOACETATE N-METHYLTRANSFERASE"/>
    <property type="match status" value="1"/>
</dbReference>
<evidence type="ECO:0000256" key="9">
    <source>
        <dbReference type="ARBA" id="ARBA00031001"/>
    </source>
</evidence>
<evidence type="ECO:0000256" key="10">
    <source>
        <dbReference type="ARBA" id="ARBA00031724"/>
    </source>
</evidence>
<dbReference type="Gene3D" id="3.40.50.150">
    <property type="entry name" value="Vaccinia Virus protein VP39"/>
    <property type="match status" value="1"/>
</dbReference>
<dbReference type="SUPFAM" id="SSF53335">
    <property type="entry name" value="S-adenosyl-L-methionine-dependent methyltransferases"/>
    <property type="match status" value="1"/>
</dbReference>
<evidence type="ECO:0000256" key="4">
    <source>
        <dbReference type="ARBA" id="ARBA00022490"/>
    </source>
</evidence>
<dbReference type="PROSITE" id="PS51559">
    <property type="entry name" value="SAM_RMT2"/>
    <property type="match status" value="1"/>
</dbReference>
<evidence type="ECO:0000256" key="8">
    <source>
        <dbReference type="ARBA" id="ARBA00023242"/>
    </source>
</evidence>
<dbReference type="InterPro" id="IPR017408">
    <property type="entry name" value="Arginine_N-MeTrfase_2"/>
</dbReference>
<keyword evidence="5 12" id="KW-0489">Methyltransferase</keyword>
<keyword evidence="13" id="KW-1185">Reference proteome</keyword>
<evidence type="ECO:0000256" key="5">
    <source>
        <dbReference type="ARBA" id="ARBA00022603"/>
    </source>
</evidence>
<feature type="domain" description="RMT2" evidence="11">
    <location>
        <begin position="80"/>
        <end position="310"/>
    </location>
</feature>
<reference evidence="12 13" key="1">
    <citation type="submission" date="2023-08" db="EMBL/GenBank/DDBJ databases">
        <title>Black Yeasts Isolated from many extreme environments.</title>
        <authorList>
            <person name="Coleine C."/>
            <person name="Stajich J.E."/>
            <person name="Selbmann L."/>
        </authorList>
    </citation>
    <scope>NUCLEOTIDE SEQUENCE [LARGE SCALE GENOMIC DNA]</scope>
    <source>
        <strain evidence="12 13">CCFEE 536</strain>
    </source>
</reference>
<evidence type="ECO:0000313" key="12">
    <source>
        <dbReference type="EMBL" id="KAK5200784.1"/>
    </source>
</evidence>
<keyword evidence="6 12" id="KW-0808">Transferase</keyword>
<protein>
    <recommendedName>
        <fullName evidence="3">Protein arginine N-methyltransferase 2</fullName>
    </recommendedName>
    <alternativeName>
        <fullName evidence="9">Protein-arginine N5-methyltransferase</fullName>
    </alternativeName>
    <alternativeName>
        <fullName evidence="10">Type IV protein arginine N-methyltransferase</fullName>
    </alternativeName>
</protein>
<evidence type="ECO:0000256" key="7">
    <source>
        <dbReference type="ARBA" id="ARBA00022691"/>
    </source>
</evidence>
<evidence type="ECO:0000256" key="6">
    <source>
        <dbReference type="ARBA" id="ARBA00022679"/>
    </source>
</evidence>
<dbReference type="GO" id="GO:0032259">
    <property type="term" value="P:methylation"/>
    <property type="evidence" value="ECO:0007669"/>
    <property type="project" value="UniProtKB-KW"/>
</dbReference>